<comment type="caution">
    <text evidence="2">The sequence shown here is derived from an EMBL/GenBank/DDBJ whole genome shotgun (WGS) entry which is preliminary data.</text>
</comment>
<name>A0AAE0EVJ5_9CHLO</name>
<protein>
    <submittedName>
        <fullName evidence="2">Uncharacterized protein</fullName>
    </submittedName>
</protein>
<evidence type="ECO:0000313" key="2">
    <source>
        <dbReference type="EMBL" id="KAK3242271.1"/>
    </source>
</evidence>
<dbReference type="EMBL" id="LGRX02033202">
    <property type="protein sequence ID" value="KAK3242271.1"/>
    <property type="molecule type" value="Genomic_DNA"/>
</dbReference>
<keyword evidence="3" id="KW-1185">Reference proteome</keyword>
<accession>A0AAE0EVJ5</accession>
<dbReference type="AlphaFoldDB" id="A0AAE0EVJ5"/>
<dbReference type="Proteomes" id="UP001190700">
    <property type="component" value="Unassembled WGS sequence"/>
</dbReference>
<sequence length="150" mass="15520">MPASARHLGQAPYRSALLRVKHMLERSPILGRAELQGWRQQEAPPEEAWPDSASAGGVAVPSQMSAGGPGTYTCENVRMRGCDELGRCAGGRSLQSNSLTGPLPTELGELTLMTQLAQAAEACAGAGWPHGAGRLREWAGAGGGSGLVST</sequence>
<reference evidence="2 3" key="1">
    <citation type="journal article" date="2015" name="Genome Biol. Evol.">
        <title>Comparative Genomics of a Bacterivorous Green Alga Reveals Evolutionary Causalities and Consequences of Phago-Mixotrophic Mode of Nutrition.</title>
        <authorList>
            <person name="Burns J.A."/>
            <person name="Paasch A."/>
            <person name="Narechania A."/>
            <person name="Kim E."/>
        </authorList>
    </citation>
    <scope>NUCLEOTIDE SEQUENCE [LARGE SCALE GENOMIC DNA]</scope>
    <source>
        <strain evidence="2 3">PLY_AMNH</strain>
    </source>
</reference>
<gene>
    <name evidence="2" type="ORF">CYMTET_48028</name>
</gene>
<evidence type="ECO:0000313" key="3">
    <source>
        <dbReference type="Proteomes" id="UP001190700"/>
    </source>
</evidence>
<organism evidence="2 3">
    <name type="scientific">Cymbomonas tetramitiformis</name>
    <dbReference type="NCBI Taxonomy" id="36881"/>
    <lineage>
        <taxon>Eukaryota</taxon>
        <taxon>Viridiplantae</taxon>
        <taxon>Chlorophyta</taxon>
        <taxon>Pyramimonadophyceae</taxon>
        <taxon>Pyramimonadales</taxon>
        <taxon>Pyramimonadaceae</taxon>
        <taxon>Cymbomonas</taxon>
    </lineage>
</organism>
<feature type="region of interest" description="Disordered" evidence="1">
    <location>
        <begin position="38"/>
        <end position="67"/>
    </location>
</feature>
<proteinExistence type="predicted"/>
<evidence type="ECO:0000256" key="1">
    <source>
        <dbReference type="SAM" id="MobiDB-lite"/>
    </source>
</evidence>